<accession>A0A942T2C5</accession>
<evidence type="ECO:0008006" key="4">
    <source>
        <dbReference type="Google" id="ProtNLM"/>
    </source>
</evidence>
<reference evidence="1" key="1">
    <citation type="submission" date="2021-05" db="EMBL/GenBank/DDBJ databases">
        <title>Novel Bacillus species.</title>
        <authorList>
            <person name="Liu G."/>
        </authorList>
    </citation>
    <scope>NUCLEOTIDE SEQUENCE</scope>
    <source>
        <strain evidence="1 3">FJAT-50051</strain>
    </source>
</reference>
<dbReference type="EMBL" id="JAGYPE010000004">
    <property type="protein sequence ID" value="MBS4183856.1"/>
    <property type="molecule type" value="Genomic_DNA"/>
</dbReference>
<dbReference type="NCBIfam" id="NF045597">
    <property type="entry name" value="TudS_rel_CD3072"/>
    <property type="match status" value="1"/>
</dbReference>
<evidence type="ECO:0000313" key="1">
    <source>
        <dbReference type="EMBL" id="MBS4183856.1"/>
    </source>
</evidence>
<proteinExistence type="predicted"/>
<name>A0A942T2C5_9BACI</name>
<evidence type="ECO:0000313" key="2">
    <source>
        <dbReference type="EMBL" id="MCH6268583.1"/>
    </source>
</evidence>
<dbReference type="InterPro" id="IPR054648">
    <property type="entry name" value="TudS-rel"/>
</dbReference>
<organism evidence="1">
    <name type="scientific">Neobacillus citreus</name>
    <dbReference type="NCBI Taxonomy" id="2833578"/>
    <lineage>
        <taxon>Bacteria</taxon>
        <taxon>Bacillati</taxon>
        <taxon>Bacillota</taxon>
        <taxon>Bacilli</taxon>
        <taxon>Bacillales</taxon>
        <taxon>Bacillaceae</taxon>
        <taxon>Neobacillus</taxon>
    </lineage>
</organism>
<protein>
    <recommendedName>
        <fullName evidence="4">DUF523 domain-containing protein</fullName>
    </recommendedName>
</protein>
<keyword evidence="3" id="KW-1185">Reference proteome</keyword>
<dbReference type="EMBL" id="JAGYPE020000060">
    <property type="protein sequence ID" value="MCH6268583.1"/>
    <property type="molecule type" value="Genomic_DNA"/>
</dbReference>
<sequence>MQRSKQILIVSHCILNQNTVIPDEARAAGAIISAVEWAMNQGYGLLQLPCPEFTFLGLDRPSMTYEQYNTPEYRKHCREILKPVLFQAEDYLKNGYEIAGILGIQSSPSCDPTRGIFMEELTAMFAEKGIKLKTLWYLPNTSEPVFDSNKHVRE</sequence>
<evidence type="ECO:0000313" key="3">
    <source>
        <dbReference type="Proteomes" id="UP000677265"/>
    </source>
</evidence>
<dbReference type="RefSeq" id="WP_213143788.1">
    <property type="nucleotide sequence ID" value="NZ_JAGYPE020000060.1"/>
</dbReference>
<comment type="caution">
    <text evidence="1">The sequence shown here is derived from an EMBL/GenBank/DDBJ whole genome shotgun (WGS) entry which is preliminary data.</text>
</comment>
<dbReference type="AlphaFoldDB" id="A0A942T2C5"/>
<dbReference type="Proteomes" id="UP000677265">
    <property type="component" value="Unassembled WGS sequence"/>
</dbReference>
<gene>
    <name evidence="2" type="ORF">KHB02_023900</name>
    <name evidence="1" type="ORF">KHB02_20905</name>
</gene>